<dbReference type="SUPFAM" id="SSF53850">
    <property type="entry name" value="Periplasmic binding protein-like II"/>
    <property type="match status" value="1"/>
</dbReference>
<gene>
    <name evidence="1" type="ORF">MST27_07975</name>
</gene>
<dbReference type="EMBL" id="JALGRD010000004">
    <property type="protein sequence ID" value="MCJ0973307.1"/>
    <property type="molecule type" value="Genomic_DNA"/>
</dbReference>
<reference evidence="1" key="1">
    <citation type="submission" date="2022-03" db="EMBL/GenBank/DDBJ databases">
        <title>Pseudomonas marianensis sp. nov., a marine bacterium isolated from deep-sea sediments of the Mariana Trench.</title>
        <authorList>
            <person name="Wei Y."/>
        </authorList>
    </citation>
    <scope>NUCLEOTIDE SEQUENCE</scope>
    <source>
        <strain evidence="1">PS1</strain>
    </source>
</reference>
<name>A0A9X1W4P9_9GAMM</name>
<dbReference type="Proteomes" id="UP001139682">
    <property type="component" value="Unassembled WGS sequence"/>
</dbReference>
<sequence length="214" mass="23198">MAEPVRVALTGDYRPLTAREGEAPEESFEAGLVAMLTEGGSFHLGDGASADWRLGVGETGATYYASEAAALTATENGTKDWSALAGQTFCIRAGSPYEAAVEARFGAAARRYPSTAQALIGLKLGECSAVVDDRVLLENIAGLPEWRRYNRLLPPLDDVRVRLQVAAREPSQQQAVDEAIRAWQMDGRLAELTQHWIDEVAFQAYVLADTLDCH</sequence>
<dbReference type="Gene3D" id="3.40.190.10">
    <property type="entry name" value="Periplasmic binding protein-like II"/>
    <property type="match status" value="2"/>
</dbReference>
<dbReference type="AlphaFoldDB" id="A0A9X1W4P9"/>
<keyword evidence="2" id="KW-1185">Reference proteome</keyword>
<proteinExistence type="predicted"/>
<evidence type="ECO:0000313" key="1">
    <source>
        <dbReference type="EMBL" id="MCJ0973307.1"/>
    </source>
</evidence>
<evidence type="ECO:0000313" key="2">
    <source>
        <dbReference type="Proteomes" id="UP001139682"/>
    </source>
</evidence>
<accession>A0A9X1W4P9</accession>
<comment type="caution">
    <text evidence="1">The sequence shown here is derived from an EMBL/GenBank/DDBJ whole genome shotgun (WGS) entry which is preliminary data.</text>
</comment>
<protein>
    <submittedName>
        <fullName evidence="1">Transporter substrate-binding domain-containing protein</fullName>
    </submittedName>
</protein>
<organism evidence="1 2">
    <name type="scientific">Stutzerimonas marianensis</name>
    <dbReference type="NCBI Taxonomy" id="2929513"/>
    <lineage>
        <taxon>Bacteria</taxon>
        <taxon>Pseudomonadati</taxon>
        <taxon>Pseudomonadota</taxon>
        <taxon>Gammaproteobacteria</taxon>
        <taxon>Pseudomonadales</taxon>
        <taxon>Pseudomonadaceae</taxon>
        <taxon>Stutzerimonas</taxon>
    </lineage>
</organism>